<organism evidence="3 4">
    <name type="scientific">Solirubrobacter ginsenosidimutans</name>
    <dbReference type="NCBI Taxonomy" id="490573"/>
    <lineage>
        <taxon>Bacteria</taxon>
        <taxon>Bacillati</taxon>
        <taxon>Actinomycetota</taxon>
        <taxon>Thermoleophilia</taxon>
        <taxon>Solirubrobacterales</taxon>
        <taxon>Solirubrobacteraceae</taxon>
        <taxon>Solirubrobacter</taxon>
    </lineage>
</organism>
<keyword evidence="1 2" id="KW-0690">Ribosome biogenesis</keyword>
<protein>
    <recommendedName>
        <fullName evidence="2">Ribosome-binding factor A</fullName>
    </recommendedName>
</protein>
<dbReference type="InterPro" id="IPR000238">
    <property type="entry name" value="RbfA"/>
</dbReference>
<name>A0A9X3S3L4_9ACTN</name>
<dbReference type="PANTHER" id="PTHR33515:SF1">
    <property type="entry name" value="RIBOSOME-BINDING FACTOR A, CHLOROPLASTIC-RELATED"/>
    <property type="match status" value="1"/>
</dbReference>
<comment type="subunit">
    <text evidence="2">Monomer. Binds 30S ribosomal subunits, but not 50S ribosomal subunits or 70S ribosomes.</text>
</comment>
<dbReference type="GO" id="GO:0043024">
    <property type="term" value="F:ribosomal small subunit binding"/>
    <property type="evidence" value="ECO:0007669"/>
    <property type="project" value="TreeGrafter"/>
</dbReference>
<dbReference type="EMBL" id="JAPDOD010000026">
    <property type="protein sequence ID" value="MDA0163577.1"/>
    <property type="molecule type" value="Genomic_DNA"/>
</dbReference>
<dbReference type="AlphaFoldDB" id="A0A9X3S3L4"/>
<dbReference type="Proteomes" id="UP001149140">
    <property type="component" value="Unassembled WGS sequence"/>
</dbReference>
<evidence type="ECO:0000256" key="2">
    <source>
        <dbReference type="HAMAP-Rule" id="MF_00003"/>
    </source>
</evidence>
<comment type="caution">
    <text evidence="3">The sequence shown here is derived from an EMBL/GenBank/DDBJ whole genome shotgun (WGS) entry which is preliminary data.</text>
</comment>
<comment type="subcellular location">
    <subcellularLocation>
        <location evidence="2">Cytoplasm</location>
    </subcellularLocation>
</comment>
<dbReference type="PANTHER" id="PTHR33515">
    <property type="entry name" value="RIBOSOME-BINDING FACTOR A, CHLOROPLASTIC-RELATED"/>
    <property type="match status" value="1"/>
</dbReference>
<sequence>MRRVNEAVREVLSAAITSELKDPRVGFVTVTAVETSPDLRHARVFVSVLGNPGERRRTLKALDSAHGFLQRRVGSELRMKNTPQLQFVYDDTPERGMRISELLDQQEEPS</sequence>
<keyword evidence="4" id="KW-1185">Reference proteome</keyword>
<dbReference type="HAMAP" id="MF_00003">
    <property type="entry name" value="RbfA"/>
    <property type="match status" value="1"/>
</dbReference>
<dbReference type="GO" id="GO:0030490">
    <property type="term" value="P:maturation of SSU-rRNA"/>
    <property type="evidence" value="ECO:0007669"/>
    <property type="project" value="UniProtKB-UniRule"/>
</dbReference>
<comment type="function">
    <text evidence="2">One of several proteins that assist in the late maturation steps of the functional core of the 30S ribosomal subunit. Associates with free 30S ribosomal subunits (but not with 30S subunits that are part of 70S ribosomes or polysomes). Required for efficient processing of 16S rRNA. May interact with the 5'-terminal helix region of 16S rRNA.</text>
</comment>
<evidence type="ECO:0000313" key="3">
    <source>
        <dbReference type="EMBL" id="MDA0163577.1"/>
    </source>
</evidence>
<dbReference type="InterPro" id="IPR023799">
    <property type="entry name" value="RbfA_dom_sf"/>
</dbReference>
<reference evidence="3" key="1">
    <citation type="submission" date="2022-10" db="EMBL/GenBank/DDBJ databases">
        <title>The WGS of Solirubrobacter ginsenosidimutans DSM 21036.</title>
        <authorList>
            <person name="Jiang Z."/>
        </authorList>
    </citation>
    <scope>NUCLEOTIDE SEQUENCE</scope>
    <source>
        <strain evidence="3">DSM 21036</strain>
    </source>
</reference>
<evidence type="ECO:0000256" key="1">
    <source>
        <dbReference type="ARBA" id="ARBA00022517"/>
    </source>
</evidence>
<dbReference type="SUPFAM" id="SSF89919">
    <property type="entry name" value="Ribosome-binding factor A, RbfA"/>
    <property type="match status" value="1"/>
</dbReference>
<dbReference type="GO" id="GO:0005829">
    <property type="term" value="C:cytosol"/>
    <property type="evidence" value="ECO:0007669"/>
    <property type="project" value="TreeGrafter"/>
</dbReference>
<accession>A0A9X3S3L4</accession>
<gene>
    <name evidence="2 3" type="primary">rbfA</name>
    <name evidence="3" type="ORF">OM076_25105</name>
</gene>
<dbReference type="InterPro" id="IPR015946">
    <property type="entry name" value="KH_dom-like_a/b"/>
</dbReference>
<dbReference type="Gene3D" id="3.30.300.20">
    <property type="match status" value="1"/>
</dbReference>
<dbReference type="PROSITE" id="PS01319">
    <property type="entry name" value="RBFA"/>
    <property type="match status" value="1"/>
</dbReference>
<proteinExistence type="inferred from homology"/>
<dbReference type="InterPro" id="IPR020053">
    <property type="entry name" value="Ribosome-bd_factorA_CS"/>
</dbReference>
<keyword evidence="2" id="KW-0963">Cytoplasm</keyword>
<comment type="similarity">
    <text evidence="2">Belongs to the RbfA family.</text>
</comment>
<dbReference type="NCBIfam" id="TIGR00082">
    <property type="entry name" value="rbfA"/>
    <property type="match status" value="1"/>
</dbReference>
<evidence type="ECO:0000313" key="4">
    <source>
        <dbReference type="Proteomes" id="UP001149140"/>
    </source>
</evidence>
<dbReference type="Pfam" id="PF02033">
    <property type="entry name" value="RBFA"/>
    <property type="match status" value="1"/>
</dbReference>